<proteinExistence type="predicted"/>
<name>A0A4Y2JC05_ARAVE</name>
<dbReference type="EMBL" id="BGPR01003413">
    <property type="protein sequence ID" value="GBM87833.1"/>
    <property type="molecule type" value="Genomic_DNA"/>
</dbReference>
<dbReference type="AlphaFoldDB" id="A0A4Y2JC05"/>
<accession>A0A4Y2JC05</accession>
<gene>
    <name evidence="1" type="ORF">AVEN_27058_1</name>
</gene>
<sequence length="165" mass="18394">MTRTTPGLALPSPNFRATPMGGHLAIPYDLACNRSHTLRNFSEIREGAAIVSAALQDVGIIAESNVLNVVDRNKIRRGRTKARTTLLSQVIKDYDHGQFGLYFDGRKDRTLSIEDNRRKVVIEEHRSLVKEPGSEYTSATCLQISGERKLLEITDIVFCHALTVT</sequence>
<organism evidence="1 2">
    <name type="scientific">Araneus ventricosus</name>
    <name type="common">Orbweaver spider</name>
    <name type="synonym">Epeira ventricosa</name>
    <dbReference type="NCBI Taxonomy" id="182803"/>
    <lineage>
        <taxon>Eukaryota</taxon>
        <taxon>Metazoa</taxon>
        <taxon>Ecdysozoa</taxon>
        <taxon>Arthropoda</taxon>
        <taxon>Chelicerata</taxon>
        <taxon>Arachnida</taxon>
        <taxon>Araneae</taxon>
        <taxon>Araneomorphae</taxon>
        <taxon>Entelegynae</taxon>
        <taxon>Araneoidea</taxon>
        <taxon>Araneidae</taxon>
        <taxon>Araneus</taxon>
    </lineage>
</organism>
<comment type="caution">
    <text evidence="1">The sequence shown here is derived from an EMBL/GenBank/DDBJ whole genome shotgun (WGS) entry which is preliminary data.</text>
</comment>
<evidence type="ECO:0000313" key="2">
    <source>
        <dbReference type="Proteomes" id="UP000499080"/>
    </source>
</evidence>
<protein>
    <submittedName>
        <fullName evidence="1">Uncharacterized protein</fullName>
    </submittedName>
</protein>
<evidence type="ECO:0000313" key="1">
    <source>
        <dbReference type="EMBL" id="GBM87833.1"/>
    </source>
</evidence>
<reference evidence="1 2" key="1">
    <citation type="journal article" date="2019" name="Sci. Rep.">
        <title>Orb-weaving spider Araneus ventricosus genome elucidates the spidroin gene catalogue.</title>
        <authorList>
            <person name="Kono N."/>
            <person name="Nakamura H."/>
            <person name="Ohtoshi R."/>
            <person name="Moran D.A.P."/>
            <person name="Shinohara A."/>
            <person name="Yoshida Y."/>
            <person name="Fujiwara M."/>
            <person name="Mori M."/>
            <person name="Tomita M."/>
            <person name="Arakawa K."/>
        </authorList>
    </citation>
    <scope>NUCLEOTIDE SEQUENCE [LARGE SCALE GENOMIC DNA]</scope>
</reference>
<keyword evidence="2" id="KW-1185">Reference proteome</keyword>
<dbReference type="Proteomes" id="UP000499080">
    <property type="component" value="Unassembled WGS sequence"/>
</dbReference>